<evidence type="ECO:0000256" key="2">
    <source>
        <dbReference type="ARBA" id="ARBA00022723"/>
    </source>
</evidence>
<evidence type="ECO:0000256" key="4">
    <source>
        <dbReference type="ARBA" id="ARBA00023004"/>
    </source>
</evidence>
<keyword evidence="1" id="KW-0001">2Fe-2S</keyword>
<name>A0A0S7XRI9_UNCSA</name>
<keyword evidence="3" id="KW-0560">Oxidoreductase</keyword>
<dbReference type="Proteomes" id="UP000051861">
    <property type="component" value="Unassembled WGS sequence"/>
</dbReference>
<dbReference type="Pfam" id="PF00111">
    <property type="entry name" value="Fer2"/>
    <property type="match status" value="1"/>
</dbReference>
<proteinExistence type="predicted"/>
<keyword evidence="5" id="KW-0411">Iron-sulfur</keyword>
<comment type="caution">
    <text evidence="7">The sequence shown here is derived from an EMBL/GenBank/DDBJ whole genome shotgun (WGS) entry which is preliminary data.</text>
</comment>
<evidence type="ECO:0000313" key="8">
    <source>
        <dbReference type="Proteomes" id="UP000051861"/>
    </source>
</evidence>
<dbReference type="Pfam" id="PF01799">
    <property type="entry name" value="Fer2_2"/>
    <property type="match status" value="1"/>
</dbReference>
<evidence type="ECO:0000313" key="7">
    <source>
        <dbReference type="EMBL" id="KPJ65032.1"/>
    </source>
</evidence>
<keyword evidence="2" id="KW-0479">Metal-binding</keyword>
<dbReference type="PROSITE" id="PS00197">
    <property type="entry name" value="2FE2S_FER_1"/>
    <property type="match status" value="1"/>
</dbReference>
<dbReference type="InterPro" id="IPR001041">
    <property type="entry name" value="2Fe-2S_ferredoxin-type"/>
</dbReference>
<dbReference type="Gene3D" id="1.10.150.120">
    <property type="entry name" value="[2Fe-2S]-binding domain"/>
    <property type="match status" value="1"/>
</dbReference>
<dbReference type="GO" id="GO:0051537">
    <property type="term" value="F:2 iron, 2 sulfur cluster binding"/>
    <property type="evidence" value="ECO:0007669"/>
    <property type="project" value="UniProtKB-KW"/>
</dbReference>
<reference evidence="7 8" key="1">
    <citation type="journal article" date="2015" name="Microbiome">
        <title>Genomic resolution of linkages in carbon, nitrogen, and sulfur cycling among widespread estuary sediment bacteria.</title>
        <authorList>
            <person name="Baker B.J."/>
            <person name="Lazar C.S."/>
            <person name="Teske A.P."/>
            <person name="Dick G.J."/>
        </authorList>
    </citation>
    <scope>NUCLEOTIDE SEQUENCE [LARGE SCALE GENOMIC DNA]</scope>
    <source>
        <strain evidence="7">DG_54_3</strain>
    </source>
</reference>
<accession>A0A0S7XRI9</accession>
<dbReference type="CDD" id="cd00207">
    <property type="entry name" value="fer2"/>
    <property type="match status" value="1"/>
</dbReference>
<dbReference type="PANTHER" id="PTHR44379:SF8">
    <property type="entry name" value="XANTHINE DEHYDROGENASE IRON-SULFUR-BINDING SUBUNIT XDHC-RELATED"/>
    <property type="match status" value="1"/>
</dbReference>
<dbReference type="Gene3D" id="3.10.20.30">
    <property type="match status" value="1"/>
</dbReference>
<dbReference type="GO" id="GO:0046872">
    <property type="term" value="F:metal ion binding"/>
    <property type="evidence" value="ECO:0007669"/>
    <property type="project" value="UniProtKB-KW"/>
</dbReference>
<dbReference type="InterPro" id="IPR006058">
    <property type="entry name" value="2Fe2S_fd_BS"/>
</dbReference>
<protein>
    <recommendedName>
        <fullName evidence="6">2Fe-2S ferredoxin-type domain-containing protein</fullName>
    </recommendedName>
</protein>
<sequence length="161" mass="17435">MSKERLKITVNGIYYEMDVDPRLTLAEFIRNEIGLTGTKESCNSGICGACTVLVDGKPVKSCLVLALGAMNKEVLTIEGLRNGDALHPLQKAFLDHGAVQCGFCTPGMILSAKALLDENPNPSEEEVRYGLVGNLCRCGGYVKIVNAILDYAEKRRKTIGT</sequence>
<dbReference type="GO" id="GO:0016491">
    <property type="term" value="F:oxidoreductase activity"/>
    <property type="evidence" value="ECO:0007669"/>
    <property type="project" value="UniProtKB-KW"/>
</dbReference>
<dbReference type="SUPFAM" id="SSF47741">
    <property type="entry name" value="CO dehydrogenase ISP C-domain like"/>
    <property type="match status" value="1"/>
</dbReference>
<dbReference type="FunFam" id="1.10.150.120:FF:000003">
    <property type="entry name" value="Carbon monoxide dehydrogenase, small subunit"/>
    <property type="match status" value="1"/>
</dbReference>
<dbReference type="InterPro" id="IPR036884">
    <property type="entry name" value="2Fe-2S-bd_dom_sf"/>
</dbReference>
<dbReference type="EMBL" id="LIZX01000143">
    <property type="protein sequence ID" value="KPJ65032.1"/>
    <property type="molecule type" value="Genomic_DNA"/>
</dbReference>
<dbReference type="InterPro" id="IPR051452">
    <property type="entry name" value="Diverse_Oxidoreductases"/>
</dbReference>
<dbReference type="InterPro" id="IPR002888">
    <property type="entry name" value="2Fe-2S-bd"/>
</dbReference>
<dbReference type="PROSITE" id="PS51085">
    <property type="entry name" value="2FE2S_FER_2"/>
    <property type="match status" value="1"/>
</dbReference>
<dbReference type="PATRIC" id="fig|1703775.3.peg.1194"/>
<dbReference type="PANTHER" id="PTHR44379">
    <property type="entry name" value="OXIDOREDUCTASE WITH IRON-SULFUR SUBUNIT"/>
    <property type="match status" value="1"/>
</dbReference>
<gene>
    <name evidence="7" type="ORF">AMJ44_11320</name>
</gene>
<dbReference type="InterPro" id="IPR036010">
    <property type="entry name" value="2Fe-2S_ferredoxin-like_sf"/>
</dbReference>
<evidence type="ECO:0000256" key="5">
    <source>
        <dbReference type="ARBA" id="ARBA00023014"/>
    </source>
</evidence>
<evidence type="ECO:0000256" key="3">
    <source>
        <dbReference type="ARBA" id="ARBA00023002"/>
    </source>
</evidence>
<keyword evidence="4" id="KW-0408">Iron</keyword>
<feature type="domain" description="2Fe-2S ferredoxin-type" evidence="6">
    <location>
        <begin position="4"/>
        <end position="80"/>
    </location>
</feature>
<dbReference type="AlphaFoldDB" id="A0A0S7XRI9"/>
<evidence type="ECO:0000256" key="1">
    <source>
        <dbReference type="ARBA" id="ARBA00022714"/>
    </source>
</evidence>
<evidence type="ECO:0000259" key="6">
    <source>
        <dbReference type="PROSITE" id="PS51085"/>
    </source>
</evidence>
<dbReference type="SUPFAM" id="SSF54292">
    <property type="entry name" value="2Fe-2S ferredoxin-like"/>
    <property type="match status" value="1"/>
</dbReference>
<organism evidence="7 8">
    <name type="scientific">candidate division WOR-1 bacterium DG_54_3</name>
    <dbReference type="NCBI Taxonomy" id="1703775"/>
    <lineage>
        <taxon>Bacteria</taxon>
        <taxon>Bacillati</taxon>
        <taxon>Saganbacteria</taxon>
    </lineage>
</organism>
<dbReference type="InterPro" id="IPR012675">
    <property type="entry name" value="Beta-grasp_dom_sf"/>
</dbReference>